<evidence type="ECO:0000313" key="1">
    <source>
        <dbReference type="EMBL" id="KMQ85618.1"/>
    </source>
</evidence>
<keyword evidence="2" id="KW-1185">Reference proteome</keyword>
<dbReference type="PaxDb" id="67767-A0A0J7K596"/>
<reference evidence="1 2" key="1">
    <citation type="submission" date="2015-04" db="EMBL/GenBank/DDBJ databases">
        <title>Lasius niger genome sequencing.</title>
        <authorList>
            <person name="Konorov E.A."/>
            <person name="Nikitin M.A."/>
            <person name="Kirill M.V."/>
            <person name="Chang P."/>
        </authorList>
    </citation>
    <scope>NUCLEOTIDE SEQUENCE [LARGE SCALE GENOMIC DNA]</scope>
    <source>
        <tissue evidence="1">Whole</tissue>
    </source>
</reference>
<protein>
    <submittedName>
        <fullName evidence="1">Uncharacterized protein</fullName>
    </submittedName>
</protein>
<name>A0A0J7K596_LASNI</name>
<proteinExistence type="predicted"/>
<dbReference type="Proteomes" id="UP000036403">
    <property type="component" value="Unassembled WGS sequence"/>
</dbReference>
<sequence length="118" mass="13358">MVSLSDTYTVKDTALSPKIMTLQSDHKSSLASLLKNIGMHSDSHVAAVLRTLADRQEELNGKIDNVNLMLNRIYRKLAPEEEKVIRPKNLPTLPLNNEDSFLEIQTFLMSDDNFYPVV</sequence>
<evidence type="ECO:0000313" key="2">
    <source>
        <dbReference type="Proteomes" id="UP000036403"/>
    </source>
</evidence>
<dbReference type="OrthoDB" id="7550517at2759"/>
<organism evidence="1 2">
    <name type="scientific">Lasius niger</name>
    <name type="common">Black garden ant</name>
    <dbReference type="NCBI Taxonomy" id="67767"/>
    <lineage>
        <taxon>Eukaryota</taxon>
        <taxon>Metazoa</taxon>
        <taxon>Ecdysozoa</taxon>
        <taxon>Arthropoda</taxon>
        <taxon>Hexapoda</taxon>
        <taxon>Insecta</taxon>
        <taxon>Pterygota</taxon>
        <taxon>Neoptera</taxon>
        <taxon>Endopterygota</taxon>
        <taxon>Hymenoptera</taxon>
        <taxon>Apocrita</taxon>
        <taxon>Aculeata</taxon>
        <taxon>Formicoidea</taxon>
        <taxon>Formicidae</taxon>
        <taxon>Formicinae</taxon>
        <taxon>Lasius</taxon>
        <taxon>Lasius</taxon>
    </lineage>
</organism>
<dbReference type="EMBL" id="LBMM01013481">
    <property type="protein sequence ID" value="KMQ85618.1"/>
    <property type="molecule type" value="Genomic_DNA"/>
</dbReference>
<gene>
    <name evidence="1" type="ORF">RF55_15711</name>
</gene>
<dbReference type="AlphaFoldDB" id="A0A0J7K596"/>
<accession>A0A0J7K596</accession>
<comment type="caution">
    <text evidence="1">The sequence shown here is derived from an EMBL/GenBank/DDBJ whole genome shotgun (WGS) entry which is preliminary data.</text>
</comment>